<organism evidence="1 2">
    <name type="scientific">Vicingus serpentipes</name>
    <dbReference type="NCBI Taxonomy" id="1926625"/>
    <lineage>
        <taxon>Bacteria</taxon>
        <taxon>Pseudomonadati</taxon>
        <taxon>Bacteroidota</taxon>
        <taxon>Flavobacteriia</taxon>
        <taxon>Flavobacteriales</taxon>
        <taxon>Vicingaceae</taxon>
        <taxon>Vicingus</taxon>
    </lineage>
</organism>
<dbReference type="EC" id="1.14.13.149" evidence="1"/>
<comment type="caution">
    <text evidence="1">The sequence shown here is derived from an EMBL/GenBank/DDBJ whole genome shotgun (WGS) entry which is preliminary data.</text>
</comment>
<evidence type="ECO:0000313" key="1">
    <source>
        <dbReference type="EMBL" id="TXB65088.1"/>
    </source>
</evidence>
<dbReference type="InterPro" id="IPR009359">
    <property type="entry name" value="PaaB"/>
</dbReference>
<dbReference type="AlphaFoldDB" id="A0A5C6RS16"/>
<dbReference type="GO" id="GO:0097266">
    <property type="term" value="F:phenylacetyl-CoA 1,2-epoxidase activity"/>
    <property type="evidence" value="ECO:0007669"/>
    <property type="project" value="UniProtKB-EC"/>
</dbReference>
<proteinExistence type="predicted"/>
<dbReference type="Pfam" id="PF06243">
    <property type="entry name" value="PaaB"/>
    <property type="match status" value="1"/>
</dbReference>
<reference evidence="1 2" key="1">
    <citation type="submission" date="2019-08" db="EMBL/GenBank/DDBJ databases">
        <title>Genome of Vicingus serpentipes NCIMB 15042.</title>
        <authorList>
            <person name="Bowman J.P."/>
        </authorList>
    </citation>
    <scope>NUCLEOTIDE SEQUENCE [LARGE SCALE GENOMIC DNA]</scope>
    <source>
        <strain evidence="1 2">NCIMB 15042</strain>
    </source>
</reference>
<dbReference type="RefSeq" id="WP_147099825.1">
    <property type="nucleotide sequence ID" value="NZ_VOOS01000003.1"/>
</dbReference>
<dbReference type="Gene3D" id="3.10.20.520">
    <property type="entry name" value="Phenylacetic acid degradation B"/>
    <property type="match status" value="1"/>
</dbReference>
<protein>
    <submittedName>
        <fullName evidence="1">1,2-phenylacetyl-CoA epoxidase subunit B</fullName>
        <ecNumber evidence="1">1.14.13.149</ecNumber>
    </submittedName>
</protein>
<keyword evidence="1" id="KW-0560">Oxidoreductase</keyword>
<name>A0A5C6RS16_9FLAO</name>
<evidence type="ECO:0000313" key="2">
    <source>
        <dbReference type="Proteomes" id="UP000321721"/>
    </source>
</evidence>
<accession>A0A5C6RS16</accession>
<gene>
    <name evidence="1" type="ORF">FRY74_06540</name>
</gene>
<dbReference type="EMBL" id="VOOS01000003">
    <property type="protein sequence ID" value="TXB65088.1"/>
    <property type="molecule type" value="Genomic_DNA"/>
</dbReference>
<sequence length="97" mass="10953">MSNTDNQGGVWEVFIQSKPGLPHKHAGSVHATDKEMALQNARDMYTRRQEGTCLWVVPLNAIVSSMPDDNDSFFDPSDDKIYRHPTHYVMPDGAKHI</sequence>
<dbReference type="Proteomes" id="UP000321721">
    <property type="component" value="Unassembled WGS sequence"/>
</dbReference>
<dbReference type="NCBIfam" id="TIGR02157">
    <property type="entry name" value="PA_CoA_Oxy2"/>
    <property type="match status" value="1"/>
</dbReference>
<dbReference type="PIRSF" id="PIRSF030200">
    <property type="entry name" value="PaaB"/>
    <property type="match status" value="1"/>
</dbReference>
<dbReference type="InterPro" id="IPR038693">
    <property type="entry name" value="PaaB_sf"/>
</dbReference>
<dbReference type="OrthoDB" id="8593533at2"/>
<keyword evidence="2" id="KW-1185">Reference proteome</keyword>